<dbReference type="PANTHER" id="PTHR33875">
    <property type="entry name" value="OS09G0542200 PROTEIN"/>
    <property type="match status" value="1"/>
</dbReference>
<evidence type="ECO:0008006" key="3">
    <source>
        <dbReference type="Google" id="ProtNLM"/>
    </source>
</evidence>
<evidence type="ECO:0000313" key="2">
    <source>
        <dbReference type="Proteomes" id="UP000054248"/>
    </source>
</evidence>
<dbReference type="EMBL" id="KN822957">
    <property type="protein sequence ID" value="KIO32161.1"/>
    <property type="molecule type" value="Genomic_DNA"/>
</dbReference>
<dbReference type="SUPFAM" id="SSF52833">
    <property type="entry name" value="Thioredoxin-like"/>
    <property type="match status" value="1"/>
</dbReference>
<evidence type="ECO:0000313" key="1">
    <source>
        <dbReference type="EMBL" id="KIO32161.1"/>
    </source>
</evidence>
<dbReference type="AlphaFoldDB" id="A0A0C3QSW8"/>
<reference evidence="2" key="2">
    <citation type="submission" date="2015-01" db="EMBL/GenBank/DDBJ databases">
        <title>Evolutionary Origins and Diversification of the Mycorrhizal Mutualists.</title>
        <authorList>
            <consortium name="DOE Joint Genome Institute"/>
            <consortium name="Mycorrhizal Genomics Consortium"/>
            <person name="Kohler A."/>
            <person name="Kuo A."/>
            <person name="Nagy L.G."/>
            <person name="Floudas D."/>
            <person name="Copeland A."/>
            <person name="Barry K.W."/>
            <person name="Cichocki N."/>
            <person name="Veneault-Fourrey C."/>
            <person name="LaButti K."/>
            <person name="Lindquist E.A."/>
            <person name="Lipzen A."/>
            <person name="Lundell T."/>
            <person name="Morin E."/>
            <person name="Murat C."/>
            <person name="Riley R."/>
            <person name="Ohm R."/>
            <person name="Sun H."/>
            <person name="Tunlid A."/>
            <person name="Henrissat B."/>
            <person name="Grigoriev I.V."/>
            <person name="Hibbett D.S."/>
            <person name="Martin F."/>
        </authorList>
    </citation>
    <scope>NUCLEOTIDE SEQUENCE [LARGE SCALE GENOMIC DNA]</scope>
    <source>
        <strain evidence="2">MUT 4182</strain>
    </source>
</reference>
<dbReference type="Proteomes" id="UP000054248">
    <property type="component" value="Unassembled WGS sequence"/>
</dbReference>
<dbReference type="HOGENOM" id="CLU_085801_0_0_1"/>
<dbReference type="CDD" id="cd02972">
    <property type="entry name" value="DsbA_family"/>
    <property type="match status" value="1"/>
</dbReference>
<organism evidence="1 2">
    <name type="scientific">Tulasnella calospora MUT 4182</name>
    <dbReference type="NCBI Taxonomy" id="1051891"/>
    <lineage>
        <taxon>Eukaryota</taxon>
        <taxon>Fungi</taxon>
        <taxon>Dikarya</taxon>
        <taxon>Basidiomycota</taxon>
        <taxon>Agaricomycotina</taxon>
        <taxon>Agaricomycetes</taxon>
        <taxon>Cantharellales</taxon>
        <taxon>Tulasnellaceae</taxon>
        <taxon>Tulasnella</taxon>
    </lineage>
</organism>
<accession>A0A0C3QSW8</accession>
<dbReference type="OrthoDB" id="37297at2759"/>
<sequence length="203" mass="22909">MALQPSLSPFVIGPYAAPHTLEFFYDIVCPFSKKSYANIRTVLEPQFINEKYRDKLKIIIRLQPQPWHVASHFCHEAVLAVARVAPDQLLNYLDVLYPVNETFYDIPASTLTPVQIREKLADIAEPVIGSERVAAVKELLKHKSTPNGGVAVTEELKYSIKVSRQNSIHTSPTVLWDGLIQEQVSSSWGEKEWTDFFNAKVSA</sequence>
<protein>
    <recommendedName>
        <fullName evidence="3">Thioredoxin-like fold domain-containing protein</fullName>
    </recommendedName>
</protein>
<dbReference type="STRING" id="1051891.A0A0C3QSW8"/>
<gene>
    <name evidence="1" type="ORF">M407DRAFT_241569</name>
</gene>
<name>A0A0C3QSW8_9AGAM</name>
<dbReference type="Gene3D" id="3.40.30.10">
    <property type="entry name" value="Glutaredoxin"/>
    <property type="match status" value="1"/>
</dbReference>
<dbReference type="PANTHER" id="PTHR33875:SF2">
    <property type="entry name" value="ACR183CP"/>
    <property type="match status" value="1"/>
</dbReference>
<proteinExistence type="predicted"/>
<dbReference type="InterPro" id="IPR036249">
    <property type="entry name" value="Thioredoxin-like_sf"/>
</dbReference>
<keyword evidence="2" id="KW-1185">Reference proteome</keyword>
<reference evidence="1 2" key="1">
    <citation type="submission" date="2014-04" db="EMBL/GenBank/DDBJ databases">
        <authorList>
            <consortium name="DOE Joint Genome Institute"/>
            <person name="Kuo A."/>
            <person name="Girlanda M."/>
            <person name="Perotto S."/>
            <person name="Kohler A."/>
            <person name="Nagy L.G."/>
            <person name="Floudas D."/>
            <person name="Copeland A."/>
            <person name="Barry K.W."/>
            <person name="Cichocki N."/>
            <person name="Veneault-Fourrey C."/>
            <person name="LaButti K."/>
            <person name="Lindquist E.A."/>
            <person name="Lipzen A."/>
            <person name="Lundell T."/>
            <person name="Morin E."/>
            <person name="Murat C."/>
            <person name="Sun H."/>
            <person name="Tunlid A."/>
            <person name="Henrissat B."/>
            <person name="Grigoriev I.V."/>
            <person name="Hibbett D.S."/>
            <person name="Martin F."/>
            <person name="Nordberg H.P."/>
            <person name="Cantor M.N."/>
            <person name="Hua S.X."/>
        </authorList>
    </citation>
    <scope>NUCLEOTIDE SEQUENCE [LARGE SCALE GENOMIC DNA]</scope>
    <source>
        <strain evidence="1 2">MUT 4182</strain>
    </source>
</reference>